<dbReference type="SUPFAM" id="SSF52540">
    <property type="entry name" value="P-loop containing nucleoside triphosphate hydrolases"/>
    <property type="match status" value="1"/>
</dbReference>
<feature type="non-terminal residue" evidence="3">
    <location>
        <position position="900"/>
    </location>
</feature>
<protein>
    <submittedName>
        <fullName evidence="3">NACHT domain-containing protein</fullName>
    </submittedName>
</protein>
<organism evidence="3 4">
    <name type="scientific">Streptomyces arboris</name>
    <dbReference type="NCBI Taxonomy" id="2600619"/>
    <lineage>
        <taxon>Bacteria</taxon>
        <taxon>Bacillati</taxon>
        <taxon>Actinomycetota</taxon>
        <taxon>Actinomycetes</taxon>
        <taxon>Kitasatosporales</taxon>
        <taxon>Streptomycetaceae</taxon>
        <taxon>Streptomyces</taxon>
    </lineage>
</organism>
<dbReference type="PANTHER" id="PTHR46844:SF1">
    <property type="entry name" value="SLR5058 PROTEIN"/>
    <property type="match status" value="1"/>
</dbReference>
<feature type="domain" description="NACHT" evidence="2">
    <location>
        <begin position="298"/>
        <end position="397"/>
    </location>
</feature>
<dbReference type="PROSITE" id="PS50837">
    <property type="entry name" value="NACHT"/>
    <property type="match status" value="1"/>
</dbReference>
<dbReference type="Gene3D" id="3.40.50.300">
    <property type="entry name" value="P-loop containing nucleotide triphosphate hydrolases"/>
    <property type="match status" value="1"/>
</dbReference>
<accession>A0A5N5EGR8</accession>
<dbReference type="Proteomes" id="UP000326907">
    <property type="component" value="Unassembled WGS sequence"/>
</dbReference>
<feature type="region of interest" description="Disordered" evidence="1">
    <location>
        <begin position="24"/>
        <end position="57"/>
    </location>
</feature>
<evidence type="ECO:0000313" key="3">
    <source>
        <dbReference type="EMBL" id="KAB2589935.1"/>
    </source>
</evidence>
<dbReference type="PANTHER" id="PTHR46844">
    <property type="entry name" value="SLR5058 PROTEIN"/>
    <property type="match status" value="1"/>
</dbReference>
<reference evidence="3 4" key="1">
    <citation type="submission" date="2019-09" db="EMBL/GenBank/DDBJ databases">
        <authorList>
            <person name="Liu P."/>
        </authorList>
    </citation>
    <scope>NUCLEOTIDE SEQUENCE [LARGE SCALE GENOMIC DNA]</scope>
    <source>
        <strain evidence="3 4">TRM68085</strain>
    </source>
</reference>
<dbReference type="SUPFAM" id="SSF48371">
    <property type="entry name" value="ARM repeat"/>
    <property type="match status" value="1"/>
</dbReference>
<dbReference type="InterPro" id="IPR016024">
    <property type="entry name" value="ARM-type_fold"/>
</dbReference>
<dbReference type="EMBL" id="VYUA01000025">
    <property type="protein sequence ID" value="KAB2589935.1"/>
    <property type="molecule type" value="Genomic_DNA"/>
</dbReference>
<sequence length="900" mass="99814">MTLPPVVGSCPKCRAGRVVGPLRSWPQPRARGARPRWRGHPGHEGTGEEIVESTSSAPPLGAGCEVLRVRLRELRDRAGQVRKQAGSSSSLDSLEAAVRRSGLPGTTRFRGQRVSSWAPPLDRPEKFVVPQDGDVLLAVVAVWSAWSGRPALDGQGRVEPRWLKAARPEWDRLLDDAQRERAVSRERGDEQARVRAAITVYLGRVREVHRRLNLDVLGPSGLVGEQPVIELRQVFMPQACRPFVPHLEEGVRRRLVAVGELVDDEELSRSTREMGREEAARRAVAQPVLSVLAQETGRRLVVLGDPGAGKSTLAKYLTLALAGGLSDMPSSLEPLAGLVPVLVELRQYAQPHWRENTIEEFLDHVHMQERMGLPRPVLDGLLESGRAVVVFDGLDEIFDPAVRAQTTRRITAFSAHYRQVRTVVTSREYGYRSHEFATNNFAQVMLQNLDPGQVETFIRRWYAAAHPEKPQLAGRLTERLLSAVRTVRPVAELAGNPLLLTILAAIGMGRTIPRERREVYAHAIDVLVERWDKDAKFLTPPAPPTSDVAHALEGLTAGRRLRLLERIARAMQEGAGKPAGTFIHHDDLTGIIRTFLTESNIAPPAADVAAGLMVEHLRSRNFLLAHYGGGLYGFVHRTFLEYLAATDLLRRREEEEWTRDHLIDLLTRQARDPDWHEVLLLMAGGLRQRDVAALLTRLLQLHRRSASRFFRAPMLVLAIKVLAETADVGAPYVPGTSDPHLSVAAQSDAVIDALTLTLQELFVVGLQDALPALGTFGHFWSGRDRYMRWYWAQGVIRYDIFGFASAVAAALSRNAREAIVLFHASRLGNKSEAQGGSILDALGERWSDRPGVFDTVLRATTDEDPGIRRIALAALGKWWSDRPGVFDTVLRATTTDEDAD</sequence>
<evidence type="ECO:0000259" key="2">
    <source>
        <dbReference type="PROSITE" id="PS50837"/>
    </source>
</evidence>
<dbReference type="InterPro" id="IPR007111">
    <property type="entry name" value="NACHT_NTPase"/>
</dbReference>
<proteinExistence type="predicted"/>
<dbReference type="AlphaFoldDB" id="A0A5N5EGR8"/>
<comment type="caution">
    <text evidence="3">The sequence shown here is derived from an EMBL/GenBank/DDBJ whole genome shotgun (WGS) entry which is preliminary data.</text>
</comment>
<name>A0A5N5EGR8_9ACTN</name>
<keyword evidence="4" id="KW-1185">Reference proteome</keyword>
<dbReference type="InterPro" id="IPR027417">
    <property type="entry name" value="P-loop_NTPase"/>
</dbReference>
<feature type="compositionally biased region" description="Basic residues" evidence="1">
    <location>
        <begin position="31"/>
        <end position="40"/>
    </location>
</feature>
<dbReference type="Pfam" id="PF05729">
    <property type="entry name" value="NACHT"/>
    <property type="match status" value="1"/>
</dbReference>
<evidence type="ECO:0000256" key="1">
    <source>
        <dbReference type="SAM" id="MobiDB-lite"/>
    </source>
</evidence>
<evidence type="ECO:0000313" key="4">
    <source>
        <dbReference type="Proteomes" id="UP000326907"/>
    </source>
</evidence>
<gene>
    <name evidence="3" type="ORF">F5983_24735</name>
</gene>